<organism evidence="1 2">
    <name type="scientific">Acaulospora colombiana</name>
    <dbReference type="NCBI Taxonomy" id="27376"/>
    <lineage>
        <taxon>Eukaryota</taxon>
        <taxon>Fungi</taxon>
        <taxon>Fungi incertae sedis</taxon>
        <taxon>Mucoromycota</taxon>
        <taxon>Glomeromycotina</taxon>
        <taxon>Glomeromycetes</taxon>
        <taxon>Diversisporales</taxon>
        <taxon>Acaulosporaceae</taxon>
        <taxon>Acaulospora</taxon>
    </lineage>
</organism>
<evidence type="ECO:0000313" key="1">
    <source>
        <dbReference type="EMBL" id="CAG8639975.1"/>
    </source>
</evidence>
<evidence type="ECO:0000313" key="2">
    <source>
        <dbReference type="Proteomes" id="UP000789525"/>
    </source>
</evidence>
<sequence length="340" mass="39108">LMTDLNMIYRAGKLYTNHDIREIQERFNTAGPIARLCFLPDPANMDAWYQAQDTQIQQVISLEFLEKLVNETQSLSMGEASSMLFLARRAERDNMRSRIIQPITPGIAYRLRAKLWNAKHKQLCDMLLRFSRTPGGIFGLLFEAHFQRVFSRNIQLEAMPMIRTADKRSRWHARFSDYSGHPELQKALKSAPDTQKLSLTIKPSRLIEYDSTGPLEHRELVYYVPWSNNQVAIDSFIVHDGDLYLFQFAGGSSHDINQGLEKFLLRLSPPISPLKQHFIFVVPDHLKSFSCQHSREGFLQNHAPYVAKVSVEPMADELRMDSSQPQVARVFGDGSKDYMT</sequence>
<gene>
    <name evidence="1" type="ORF">ACOLOM_LOCUS7906</name>
</gene>
<name>A0ACA9NF94_9GLOM</name>
<dbReference type="EMBL" id="CAJVPT010019252">
    <property type="protein sequence ID" value="CAG8639975.1"/>
    <property type="molecule type" value="Genomic_DNA"/>
</dbReference>
<feature type="non-terminal residue" evidence="1">
    <location>
        <position position="1"/>
    </location>
</feature>
<comment type="caution">
    <text evidence="1">The sequence shown here is derived from an EMBL/GenBank/DDBJ whole genome shotgun (WGS) entry which is preliminary data.</text>
</comment>
<keyword evidence="2" id="KW-1185">Reference proteome</keyword>
<proteinExistence type="predicted"/>
<protein>
    <submittedName>
        <fullName evidence="1">12296_t:CDS:1</fullName>
    </submittedName>
</protein>
<reference evidence="1" key="1">
    <citation type="submission" date="2021-06" db="EMBL/GenBank/DDBJ databases">
        <authorList>
            <person name="Kallberg Y."/>
            <person name="Tangrot J."/>
            <person name="Rosling A."/>
        </authorList>
    </citation>
    <scope>NUCLEOTIDE SEQUENCE</scope>
    <source>
        <strain evidence="1">CL356</strain>
    </source>
</reference>
<accession>A0ACA9NF94</accession>
<dbReference type="Proteomes" id="UP000789525">
    <property type="component" value="Unassembled WGS sequence"/>
</dbReference>